<accession>A0A7G2CK36</accession>
<dbReference type="Proteomes" id="UP000515908">
    <property type="component" value="Chromosome 13"/>
</dbReference>
<sequence>MVKETDVFCRQYFALKDSIKADYRQVAPAYYEAALARTFRQPRLTLRNTHELQSLLGEHCCGKFKFKGSPLNSTLYVL</sequence>
<dbReference type="EMBL" id="LR877157">
    <property type="protein sequence ID" value="CAD2219254.1"/>
    <property type="molecule type" value="Genomic_DNA"/>
</dbReference>
<reference evidence="1 2" key="1">
    <citation type="submission" date="2020-08" db="EMBL/GenBank/DDBJ databases">
        <authorList>
            <person name="Newling K."/>
            <person name="Davey J."/>
            <person name="Forrester S."/>
        </authorList>
    </citation>
    <scope>NUCLEOTIDE SEQUENCE [LARGE SCALE GENOMIC DNA]</scope>
    <source>
        <strain evidence="2">Crithidia deanei Carvalho (ATCC PRA-265)</strain>
    </source>
</reference>
<protein>
    <submittedName>
        <fullName evidence="1">Uncharacterized protein</fullName>
    </submittedName>
</protein>
<evidence type="ECO:0000313" key="2">
    <source>
        <dbReference type="Proteomes" id="UP000515908"/>
    </source>
</evidence>
<evidence type="ECO:0000313" key="1">
    <source>
        <dbReference type="EMBL" id="CAD2219254.1"/>
    </source>
</evidence>
<name>A0A7G2CK36_9TRYP</name>
<dbReference type="AlphaFoldDB" id="A0A7G2CK36"/>
<organism evidence="1 2">
    <name type="scientific">Angomonas deanei</name>
    <dbReference type="NCBI Taxonomy" id="59799"/>
    <lineage>
        <taxon>Eukaryota</taxon>
        <taxon>Discoba</taxon>
        <taxon>Euglenozoa</taxon>
        <taxon>Kinetoplastea</taxon>
        <taxon>Metakinetoplastina</taxon>
        <taxon>Trypanosomatida</taxon>
        <taxon>Trypanosomatidae</taxon>
        <taxon>Strigomonadinae</taxon>
        <taxon>Angomonas</taxon>
    </lineage>
</organism>
<keyword evidence="2" id="KW-1185">Reference proteome</keyword>
<dbReference type="VEuPathDB" id="TriTrypDB:ADEAN_000675600"/>
<proteinExistence type="predicted"/>
<gene>
    <name evidence="1" type="ORF">ADEAN_000675600</name>
</gene>